<name>A0A380TH21_9ZZZZ</name>
<evidence type="ECO:0000259" key="1">
    <source>
        <dbReference type="Pfam" id="PF14238"/>
    </source>
</evidence>
<reference evidence="2" key="1">
    <citation type="submission" date="2018-07" db="EMBL/GenBank/DDBJ databases">
        <authorList>
            <person name="Quirk P.G."/>
            <person name="Krulwich T.A."/>
        </authorList>
    </citation>
    <scope>NUCLEOTIDE SEQUENCE</scope>
</reference>
<gene>
    <name evidence="2" type="ORF">DF3PB_3600002</name>
</gene>
<dbReference type="AlphaFoldDB" id="A0A380TH21"/>
<organism evidence="2">
    <name type="scientific">metagenome</name>
    <dbReference type="NCBI Taxonomy" id="256318"/>
    <lineage>
        <taxon>unclassified sequences</taxon>
        <taxon>metagenomes</taxon>
    </lineage>
</organism>
<feature type="domain" description="DUF4340" evidence="1">
    <location>
        <begin position="72"/>
        <end position="257"/>
    </location>
</feature>
<dbReference type="Pfam" id="PF14238">
    <property type="entry name" value="DUF4340"/>
    <property type="match status" value="1"/>
</dbReference>
<proteinExistence type="predicted"/>
<accession>A0A380TH21</accession>
<dbReference type="EMBL" id="UIDG01000291">
    <property type="protein sequence ID" value="SUS07011.1"/>
    <property type="molecule type" value="Genomic_DNA"/>
</dbReference>
<protein>
    <recommendedName>
        <fullName evidence="1">DUF4340 domain-containing protein</fullName>
    </recommendedName>
</protein>
<sequence length="346" mass="37013">MAVRSFLILCVVSLAMLAAAIAAVVRQDRPESVAGSGEPMLPHLLERLDGLSAIQVVSASGTLTAELTESGWGLKERGHYPVPFETVREKVLRLAALEKVEPKTTRADRYPRLGVEDPTGAGAKSRELRLLNANDEVLAALIIGKPAFGIGGEGALYVRLPGEERAWAVRGSVEAGTEAREWVDRTLTEIAADSLASITLTHPGGETLTLVPDPATEGGWRIKELPAGAQLKSAEELGAMARALSGLTLDDLRSATETPFAAGEATRARFVTRDGLAVTLEVETRDEERWVRLEAAVAPGPDSGTDSSAATAAAERINQRTRGWIYRVPTWKVATLERRLSDLIAP</sequence>
<dbReference type="InterPro" id="IPR025641">
    <property type="entry name" value="DUF4340"/>
</dbReference>
<evidence type="ECO:0000313" key="2">
    <source>
        <dbReference type="EMBL" id="SUS07011.1"/>
    </source>
</evidence>